<dbReference type="EMBL" id="CP035503">
    <property type="protein sequence ID" value="QDL35998.1"/>
    <property type="molecule type" value="Genomic_DNA"/>
</dbReference>
<accession>A0A515D6J0</accession>
<dbReference type="OrthoDB" id="515103at2"/>
<feature type="transmembrane region" description="Helical" evidence="1">
    <location>
        <begin position="82"/>
        <end position="105"/>
    </location>
</feature>
<protein>
    <submittedName>
        <fullName evidence="2">AzlD domain-containing protein</fullName>
    </submittedName>
</protein>
<dbReference type="RefSeq" id="WP_142817096.1">
    <property type="nucleotide sequence ID" value="NZ_CP035503.1"/>
</dbReference>
<dbReference type="KEGG" id="rhf:EUB48_00830"/>
<keyword evidence="1" id="KW-1133">Transmembrane helix</keyword>
<evidence type="ECO:0000256" key="1">
    <source>
        <dbReference type="SAM" id="Phobius"/>
    </source>
</evidence>
<name>A0A515D6J0_9BURK</name>
<dbReference type="Proteomes" id="UP000316798">
    <property type="component" value="Chromosome"/>
</dbReference>
<keyword evidence="3" id="KW-1185">Reference proteome</keyword>
<evidence type="ECO:0000313" key="3">
    <source>
        <dbReference type="Proteomes" id="UP000316798"/>
    </source>
</evidence>
<gene>
    <name evidence="2" type="ORF">EUB48_00830</name>
</gene>
<sequence length="111" mass="12244">MTSSNLWMLTTIVGLACVTVLARSFFLISAKPWSLPRWVQRGLHYAPIAALAAVIVPEIVMTQGHLVNTWQDARVYSAVAGALWFFWRSSMLGTLLAGMAVYLPLHVGLGW</sequence>
<evidence type="ECO:0000313" key="2">
    <source>
        <dbReference type="EMBL" id="QDL35998.1"/>
    </source>
</evidence>
<dbReference type="Pfam" id="PF05437">
    <property type="entry name" value="AzlD"/>
    <property type="match status" value="1"/>
</dbReference>
<keyword evidence="1" id="KW-0472">Membrane</keyword>
<organism evidence="2 3">
    <name type="scientific">Rhodoferax sediminis</name>
    <dbReference type="NCBI Taxonomy" id="2509614"/>
    <lineage>
        <taxon>Bacteria</taxon>
        <taxon>Pseudomonadati</taxon>
        <taxon>Pseudomonadota</taxon>
        <taxon>Betaproteobacteria</taxon>
        <taxon>Burkholderiales</taxon>
        <taxon>Comamonadaceae</taxon>
        <taxon>Rhodoferax</taxon>
    </lineage>
</organism>
<keyword evidence="1" id="KW-0812">Transmembrane</keyword>
<feature type="transmembrane region" description="Helical" evidence="1">
    <location>
        <begin position="6"/>
        <end position="30"/>
    </location>
</feature>
<dbReference type="InterPro" id="IPR008407">
    <property type="entry name" value="Brnchd-chn_aa_trnsp_AzlD"/>
</dbReference>
<dbReference type="AlphaFoldDB" id="A0A515D6J0"/>
<proteinExistence type="predicted"/>
<reference evidence="2 3" key="1">
    <citation type="submission" date="2019-01" db="EMBL/GenBank/DDBJ databases">
        <title>Genomic insights into a novel species Rhodoferax sp.</title>
        <authorList>
            <person name="Jin L."/>
        </authorList>
    </citation>
    <scope>NUCLEOTIDE SEQUENCE [LARGE SCALE GENOMIC DNA]</scope>
    <source>
        <strain evidence="2 3">CHu59-6-5</strain>
    </source>
</reference>
<feature type="transmembrane region" description="Helical" evidence="1">
    <location>
        <begin position="42"/>
        <end position="62"/>
    </location>
</feature>